<evidence type="ECO:0000313" key="1">
    <source>
        <dbReference type="EMBL" id="CAM9522045.1"/>
    </source>
</evidence>
<gene>
    <name evidence="1" type="ORF">MRATA1EN22A_LOCUS3713</name>
</gene>
<evidence type="ECO:0000313" key="2">
    <source>
        <dbReference type="Proteomes" id="UP001162501"/>
    </source>
</evidence>
<dbReference type="Proteomes" id="UP001162501">
    <property type="component" value="Chromosome 11"/>
</dbReference>
<accession>A0AC59YAD0</accession>
<dbReference type="EMBL" id="OX596095">
    <property type="protein sequence ID" value="CAM9522045.1"/>
    <property type="molecule type" value="Genomic_DNA"/>
</dbReference>
<proteinExistence type="predicted"/>
<protein>
    <submittedName>
        <fullName evidence="1">Uncharacterized protein</fullName>
    </submittedName>
</protein>
<reference evidence="1" key="1">
    <citation type="submission" date="2023-05" db="EMBL/GenBank/DDBJ databases">
        <authorList>
            <consortium name="ELIXIR-Norway"/>
        </authorList>
    </citation>
    <scope>NUCLEOTIDE SEQUENCE</scope>
</reference>
<organism evidence="1 2">
    <name type="scientific">Rangifer tarandus platyrhynchus</name>
    <name type="common">Svalbard reindeer</name>
    <dbReference type="NCBI Taxonomy" id="3082113"/>
    <lineage>
        <taxon>Eukaryota</taxon>
        <taxon>Metazoa</taxon>
        <taxon>Chordata</taxon>
        <taxon>Craniata</taxon>
        <taxon>Vertebrata</taxon>
        <taxon>Euteleostomi</taxon>
        <taxon>Mammalia</taxon>
        <taxon>Eutheria</taxon>
        <taxon>Laurasiatheria</taxon>
        <taxon>Artiodactyla</taxon>
        <taxon>Ruminantia</taxon>
        <taxon>Pecora</taxon>
        <taxon>Cervidae</taxon>
        <taxon>Odocoileinae</taxon>
        <taxon>Rangifer</taxon>
    </lineage>
</organism>
<name>A0AC59YAD0_RANTA</name>
<sequence length="73" mass="8108">MGPSSRDLEDDKQSAGNEGVMPAIIAESLLLKTEDQQPSITWELVETQPLGPHPRPETVFSQDLQVIHVHDTF</sequence>
<reference evidence="1" key="2">
    <citation type="submission" date="2025-03" db="EMBL/GenBank/DDBJ databases">
        <authorList>
            <consortium name="ELIXIR-Norway"/>
            <consortium name="Elixir Norway"/>
        </authorList>
    </citation>
    <scope>NUCLEOTIDE SEQUENCE</scope>
</reference>